<keyword evidence="2" id="KW-1185">Reference proteome</keyword>
<name>A0ACC2S287_9FUNG</name>
<proteinExistence type="predicted"/>
<evidence type="ECO:0000313" key="1">
    <source>
        <dbReference type="EMBL" id="KAJ9056372.1"/>
    </source>
</evidence>
<dbReference type="EMBL" id="QTSX02005950">
    <property type="protein sequence ID" value="KAJ9056372.1"/>
    <property type="molecule type" value="Genomic_DNA"/>
</dbReference>
<dbReference type="Proteomes" id="UP001165960">
    <property type="component" value="Unassembled WGS sequence"/>
</dbReference>
<accession>A0ACC2S287</accession>
<evidence type="ECO:0000313" key="2">
    <source>
        <dbReference type="Proteomes" id="UP001165960"/>
    </source>
</evidence>
<sequence length="83" mass="9362">MNFSLTFILSVTVALPLNKVPQFAQPLDHFYGGELSAIQYISHSSYSDLGISSIKPRKATTLERFSTGSNNLLRKISSFFFKW</sequence>
<comment type="caution">
    <text evidence="1">The sequence shown here is derived from an EMBL/GenBank/DDBJ whole genome shotgun (WGS) entry which is preliminary data.</text>
</comment>
<gene>
    <name evidence="1" type="ORF">DSO57_1033748</name>
</gene>
<reference evidence="1" key="1">
    <citation type="submission" date="2022-04" db="EMBL/GenBank/DDBJ databases">
        <title>Genome of the entomopathogenic fungus Entomophthora muscae.</title>
        <authorList>
            <person name="Elya C."/>
            <person name="Lovett B.R."/>
            <person name="Lee E."/>
            <person name="Macias A.M."/>
            <person name="Hajek A.E."/>
            <person name="De Bivort B.L."/>
            <person name="Kasson M.T."/>
            <person name="De Fine Licht H.H."/>
            <person name="Stajich J.E."/>
        </authorList>
    </citation>
    <scope>NUCLEOTIDE SEQUENCE</scope>
    <source>
        <strain evidence="1">Berkeley</strain>
    </source>
</reference>
<protein>
    <submittedName>
        <fullName evidence="1">Uncharacterized protein</fullName>
    </submittedName>
</protein>
<organism evidence="1 2">
    <name type="scientific">Entomophthora muscae</name>
    <dbReference type="NCBI Taxonomy" id="34485"/>
    <lineage>
        <taxon>Eukaryota</taxon>
        <taxon>Fungi</taxon>
        <taxon>Fungi incertae sedis</taxon>
        <taxon>Zoopagomycota</taxon>
        <taxon>Entomophthoromycotina</taxon>
        <taxon>Entomophthoromycetes</taxon>
        <taxon>Entomophthorales</taxon>
        <taxon>Entomophthoraceae</taxon>
        <taxon>Entomophthora</taxon>
    </lineage>
</organism>